<dbReference type="Pfam" id="PF06338">
    <property type="entry name" value="ComK"/>
    <property type="match status" value="1"/>
</dbReference>
<evidence type="ECO:0000313" key="1">
    <source>
        <dbReference type="EMBL" id="SDX46170.1"/>
    </source>
</evidence>
<protein>
    <submittedName>
        <fullName evidence="1">Competence protein ComK</fullName>
    </submittedName>
</protein>
<gene>
    <name evidence="1" type="ORF">SAMN04488081_0593</name>
</gene>
<dbReference type="Proteomes" id="UP000198647">
    <property type="component" value="Unassembled WGS sequence"/>
</dbReference>
<organism evidence="1 2">
    <name type="scientific">Salimicrobium album</name>
    <dbReference type="NCBI Taxonomy" id="50717"/>
    <lineage>
        <taxon>Bacteria</taxon>
        <taxon>Bacillati</taxon>
        <taxon>Bacillota</taxon>
        <taxon>Bacilli</taxon>
        <taxon>Bacillales</taxon>
        <taxon>Bacillaceae</taxon>
        <taxon>Salimicrobium</taxon>
    </lineage>
</organism>
<sequence length="179" mass="20462">MITVKETLKTEYEVNERTVALIAIEEEGKIRTRVMEVEDSFIVDLPPTKVIDNSCKYFGSNLSGRISGTKAITNYTHKSPIVISGMLKLYYFPTMSPSRLECSWISHSFVRDFAPGQTDPRKTRVQFVNKLCEELPVSPGVFSNQLERTAQFRLMYEKRFTSTVRHSFVSEPSPSVPIR</sequence>
<proteinExistence type="predicted"/>
<accession>A0A1H3BW27</accession>
<reference evidence="1 2" key="1">
    <citation type="submission" date="2016-10" db="EMBL/GenBank/DDBJ databases">
        <authorList>
            <person name="Varghese N."/>
            <person name="Submissions S."/>
        </authorList>
    </citation>
    <scope>NUCLEOTIDE SEQUENCE [LARGE SCALE GENOMIC DNA]</scope>
    <source>
        <strain evidence="1 2">DSM 20748</strain>
    </source>
</reference>
<comment type="caution">
    <text evidence="1">The sequence shown here is derived from an EMBL/GenBank/DDBJ whole genome shotgun (WGS) entry which is preliminary data.</text>
</comment>
<name>A0A1H3BW27_9BACI</name>
<dbReference type="RefSeq" id="WP_084193812.1">
    <property type="nucleotide sequence ID" value="NZ_FNOS01000001.1"/>
</dbReference>
<dbReference type="EMBL" id="FNOS01000001">
    <property type="protein sequence ID" value="SDX46170.1"/>
    <property type="molecule type" value="Genomic_DNA"/>
</dbReference>
<dbReference type="InterPro" id="IPR010461">
    <property type="entry name" value="ComK"/>
</dbReference>
<keyword evidence="2" id="KW-1185">Reference proteome</keyword>
<evidence type="ECO:0000313" key="2">
    <source>
        <dbReference type="Proteomes" id="UP000198647"/>
    </source>
</evidence>